<gene>
    <name evidence="1" type="ORF">PENTCL1PPCAC_28021</name>
</gene>
<accession>A0AAV5UHQ9</accession>
<keyword evidence="2" id="KW-1185">Reference proteome</keyword>
<evidence type="ECO:0000313" key="2">
    <source>
        <dbReference type="Proteomes" id="UP001432027"/>
    </source>
</evidence>
<organism evidence="1 2">
    <name type="scientific">Pristionchus entomophagus</name>
    <dbReference type="NCBI Taxonomy" id="358040"/>
    <lineage>
        <taxon>Eukaryota</taxon>
        <taxon>Metazoa</taxon>
        <taxon>Ecdysozoa</taxon>
        <taxon>Nematoda</taxon>
        <taxon>Chromadorea</taxon>
        <taxon>Rhabditida</taxon>
        <taxon>Rhabditina</taxon>
        <taxon>Diplogasteromorpha</taxon>
        <taxon>Diplogasteroidea</taxon>
        <taxon>Neodiplogasteridae</taxon>
        <taxon>Pristionchus</taxon>
    </lineage>
</organism>
<comment type="caution">
    <text evidence="1">The sequence shown here is derived from an EMBL/GenBank/DDBJ whole genome shotgun (WGS) entry which is preliminary data.</text>
</comment>
<protein>
    <submittedName>
        <fullName evidence="1">Uncharacterized protein</fullName>
    </submittedName>
</protein>
<dbReference type="EMBL" id="BTSX01000006">
    <property type="protein sequence ID" value="GMT05847.1"/>
    <property type="molecule type" value="Genomic_DNA"/>
</dbReference>
<feature type="non-terminal residue" evidence="1">
    <location>
        <position position="1"/>
    </location>
</feature>
<dbReference type="AlphaFoldDB" id="A0AAV5UHQ9"/>
<dbReference type="Proteomes" id="UP001432027">
    <property type="component" value="Unassembled WGS sequence"/>
</dbReference>
<evidence type="ECO:0000313" key="1">
    <source>
        <dbReference type="EMBL" id="GMT05847.1"/>
    </source>
</evidence>
<name>A0AAV5UHQ9_9BILA</name>
<reference evidence="1" key="1">
    <citation type="submission" date="2023-10" db="EMBL/GenBank/DDBJ databases">
        <title>Genome assembly of Pristionchus species.</title>
        <authorList>
            <person name="Yoshida K."/>
            <person name="Sommer R.J."/>
        </authorList>
    </citation>
    <scope>NUCLEOTIDE SEQUENCE</scope>
    <source>
        <strain evidence="1">RS0144</strain>
    </source>
</reference>
<sequence length="111" mass="11662">LLVSFGLQLARTCVPVRPGEDLPCPSVPQGQASDFPTYLTSPLKQSIENGAMVYSCADPAKLLVVDGGMTNVLAAGANIQCKPNSGMYVLDGKPVSSKKFLCGEGNYVILK</sequence>
<proteinExistence type="predicted"/>